<dbReference type="InParanoid" id="F8QBC8"/>
<dbReference type="InterPro" id="IPR050228">
    <property type="entry name" value="Carboxylesterase_BioH"/>
</dbReference>
<evidence type="ECO:0000259" key="1">
    <source>
        <dbReference type="Pfam" id="PF12697"/>
    </source>
</evidence>
<dbReference type="OrthoDB" id="10249433at2759"/>
<gene>
    <name evidence="2" type="ORF">SERLA73DRAFT_188458</name>
</gene>
<accession>F8QBC8</accession>
<dbReference type="Pfam" id="PF12697">
    <property type="entry name" value="Abhydrolase_6"/>
    <property type="match status" value="1"/>
</dbReference>
<dbReference type="AlphaFoldDB" id="F8QBC8"/>
<dbReference type="PANTHER" id="PTHR43194">
    <property type="entry name" value="HYDROLASE ALPHA/BETA FOLD FAMILY"/>
    <property type="match status" value="1"/>
</dbReference>
<name>F8QBC8_SERL3</name>
<organism evidence="3">
    <name type="scientific">Serpula lacrymans var. lacrymans (strain S7.3)</name>
    <name type="common">Dry rot fungus</name>
    <dbReference type="NCBI Taxonomy" id="936435"/>
    <lineage>
        <taxon>Eukaryota</taxon>
        <taxon>Fungi</taxon>
        <taxon>Dikarya</taxon>
        <taxon>Basidiomycota</taxon>
        <taxon>Agaricomycotina</taxon>
        <taxon>Agaricomycetes</taxon>
        <taxon>Agaricomycetidae</taxon>
        <taxon>Boletales</taxon>
        <taxon>Coniophorineae</taxon>
        <taxon>Serpulaceae</taxon>
        <taxon>Serpula</taxon>
    </lineage>
</organism>
<dbReference type="PANTHER" id="PTHR43194:SF2">
    <property type="entry name" value="PEROXISOMAL MEMBRANE PROTEIN LPX1"/>
    <property type="match status" value="1"/>
</dbReference>
<dbReference type="SUPFAM" id="SSF53474">
    <property type="entry name" value="alpha/beta-Hydrolases"/>
    <property type="match status" value="1"/>
</dbReference>
<feature type="domain" description="AB hydrolase-1" evidence="1">
    <location>
        <begin position="19"/>
        <end position="240"/>
    </location>
</feature>
<dbReference type="OMA" id="SHEDAVW"/>
<sequence>MAFMSLSSWGEPSAGKRALLIHGVSSASQTWHRVAKSLAGQGYLVTAPDLPGHGTANRSSDYTLSAFADALRPLFASTRFDLVIGHSLGGLIALVLIPLFPSSHPIPCILIDPPFEQSDRSLDKYEPMYVGEVINVKSVQYYKAENPRWSHEDAVWKALSAHLCDADAITGILRQNRPWTFTHLLGQVPPHVKVTILAADPALHPGFRVETAAPYPHINTMVVAGATHAIQRDFPEVVVEVALAEAAKVRKWGAKL</sequence>
<evidence type="ECO:0000313" key="3">
    <source>
        <dbReference type="Proteomes" id="UP000008063"/>
    </source>
</evidence>
<proteinExistence type="predicted"/>
<dbReference type="EMBL" id="GL945488">
    <property type="protein sequence ID" value="EGN94514.1"/>
    <property type="molecule type" value="Genomic_DNA"/>
</dbReference>
<dbReference type="InterPro" id="IPR000073">
    <property type="entry name" value="AB_hydrolase_1"/>
</dbReference>
<reference evidence="3" key="1">
    <citation type="journal article" date="2011" name="Science">
        <title>The plant cell wall-decomposing machinery underlies the functional diversity of forest fungi.</title>
        <authorList>
            <person name="Eastwood D.C."/>
            <person name="Floudas D."/>
            <person name="Binder M."/>
            <person name="Majcherczyk A."/>
            <person name="Schneider P."/>
            <person name="Aerts A."/>
            <person name="Asiegbu F.O."/>
            <person name="Baker S.E."/>
            <person name="Barry K."/>
            <person name="Bendiksby M."/>
            <person name="Blumentritt M."/>
            <person name="Coutinho P.M."/>
            <person name="Cullen D."/>
            <person name="de Vries R.P."/>
            <person name="Gathman A."/>
            <person name="Goodell B."/>
            <person name="Henrissat B."/>
            <person name="Ihrmark K."/>
            <person name="Kauserud H."/>
            <person name="Kohler A."/>
            <person name="LaButti K."/>
            <person name="Lapidus A."/>
            <person name="Lavin J.L."/>
            <person name="Lee Y.-H."/>
            <person name="Lindquist E."/>
            <person name="Lilly W."/>
            <person name="Lucas S."/>
            <person name="Morin E."/>
            <person name="Murat C."/>
            <person name="Oguiza J.A."/>
            <person name="Park J."/>
            <person name="Pisabarro A.G."/>
            <person name="Riley R."/>
            <person name="Rosling A."/>
            <person name="Salamov A."/>
            <person name="Schmidt O."/>
            <person name="Schmutz J."/>
            <person name="Skrede I."/>
            <person name="Stenlid J."/>
            <person name="Wiebenga A."/>
            <person name="Xie X."/>
            <person name="Kuees U."/>
            <person name="Hibbett D.S."/>
            <person name="Hoffmeister D."/>
            <person name="Hoegberg N."/>
            <person name="Martin F."/>
            <person name="Grigoriev I.V."/>
            <person name="Watkinson S.C."/>
        </authorList>
    </citation>
    <scope>NUCLEOTIDE SEQUENCE [LARGE SCALE GENOMIC DNA]</scope>
    <source>
        <strain evidence="3">strain S7.3</strain>
    </source>
</reference>
<dbReference type="PRINTS" id="PR00111">
    <property type="entry name" value="ABHYDROLASE"/>
</dbReference>
<keyword evidence="3" id="KW-1185">Reference proteome</keyword>
<dbReference type="HOGENOM" id="CLU_020336_31_1_1"/>
<evidence type="ECO:0000313" key="2">
    <source>
        <dbReference type="EMBL" id="EGN94514.1"/>
    </source>
</evidence>
<dbReference type="Proteomes" id="UP000008063">
    <property type="component" value="Unassembled WGS sequence"/>
</dbReference>
<protein>
    <recommendedName>
        <fullName evidence="1">AB hydrolase-1 domain-containing protein</fullName>
    </recommendedName>
</protein>
<dbReference type="STRING" id="936435.F8QBC8"/>
<dbReference type="Gene3D" id="3.40.50.1820">
    <property type="entry name" value="alpha/beta hydrolase"/>
    <property type="match status" value="1"/>
</dbReference>
<dbReference type="InterPro" id="IPR029058">
    <property type="entry name" value="AB_hydrolase_fold"/>
</dbReference>